<dbReference type="AlphaFoldDB" id="A0A310SIE8"/>
<sequence length="51" mass="5877">MVTRMKMRSLGRRINVLCQSTSSVAMFATFSDLRVVSNRSFPTHTREDQQV</sequence>
<accession>A0A310SIE8</accession>
<dbReference type="Proteomes" id="UP000250275">
    <property type="component" value="Unassembled WGS sequence"/>
</dbReference>
<reference evidence="1 2" key="1">
    <citation type="submission" date="2015-07" db="EMBL/GenBank/DDBJ databases">
        <title>The genome of Eufriesea mexicana.</title>
        <authorList>
            <person name="Pan H."/>
            <person name="Kapheim K."/>
        </authorList>
    </citation>
    <scope>NUCLEOTIDE SEQUENCE [LARGE SCALE GENOMIC DNA]</scope>
    <source>
        <strain evidence="1">0111107269</strain>
        <tissue evidence="1">Whole body</tissue>
    </source>
</reference>
<proteinExistence type="predicted"/>
<name>A0A310SIE8_9HYME</name>
<organism evidence="1 2">
    <name type="scientific">Eufriesea mexicana</name>
    <dbReference type="NCBI Taxonomy" id="516756"/>
    <lineage>
        <taxon>Eukaryota</taxon>
        <taxon>Metazoa</taxon>
        <taxon>Ecdysozoa</taxon>
        <taxon>Arthropoda</taxon>
        <taxon>Hexapoda</taxon>
        <taxon>Insecta</taxon>
        <taxon>Pterygota</taxon>
        <taxon>Neoptera</taxon>
        <taxon>Endopterygota</taxon>
        <taxon>Hymenoptera</taxon>
        <taxon>Apocrita</taxon>
        <taxon>Aculeata</taxon>
        <taxon>Apoidea</taxon>
        <taxon>Anthophila</taxon>
        <taxon>Apidae</taxon>
        <taxon>Eufriesea</taxon>
    </lineage>
</organism>
<protein>
    <submittedName>
        <fullName evidence="1">Uncharacterized protein</fullName>
    </submittedName>
</protein>
<dbReference type="EMBL" id="KQ760796">
    <property type="protein sequence ID" value="OAD58994.1"/>
    <property type="molecule type" value="Genomic_DNA"/>
</dbReference>
<keyword evidence="2" id="KW-1185">Reference proteome</keyword>
<evidence type="ECO:0000313" key="2">
    <source>
        <dbReference type="Proteomes" id="UP000250275"/>
    </source>
</evidence>
<evidence type="ECO:0000313" key="1">
    <source>
        <dbReference type="EMBL" id="OAD58994.1"/>
    </source>
</evidence>
<gene>
    <name evidence="1" type="ORF">WN48_09846</name>
</gene>